<reference evidence="1" key="1">
    <citation type="submission" date="2015-10" db="EMBL/GenBank/DDBJ databases">
        <title>Draft genome sequence of Salegentibacter mishustinae KCTC 12263.</title>
        <authorList>
            <person name="Lin W."/>
            <person name="Zheng Q."/>
        </authorList>
    </citation>
    <scope>NUCLEOTIDE SEQUENCE [LARGE SCALE GENOMIC DNA]</scope>
    <source>
        <strain evidence="1">KCTC 12263</strain>
    </source>
</reference>
<dbReference type="AlphaFoldDB" id="A0A0Q9ZPS8"/>
<dbReference type="OrthoDB" id="1425792at2"/>
<dbReference type="RefSeq" id="WP_057480390.1">
    <property type="nucleotide sequence ID" value="NZ_BMWR01000002.1"/>
</dbReference>
<organism evidence="1 2">
    <name type="scientific">Salegentibacter mishustinae</name>
    <dbReference type="NCBI Taxonomy" id="270918"/>
    <lineage>
        <taxon>Bacteria</taxon>
        <taxon>Pseudomonadati</taxon>
        <taxon>Bacteroidota</taxon>
        <taxon>Flavobacteriia</taxon>
        <taxon>Flavobacteriales</taxon>
        <taxon>Flavobacteriaceae</taxon>
        <taxon>Salegentibacter</taxon>
    </lineage>
</organism>
<dbReference type="Proteomes" id="UP000051643">
    <property type="component" value="Unassembled WGS sequence"/>
</dbReference>
<evidence type="ECO:0000313" key="2">
    <source>
        <dbReference type="Proteomes" id="UP000051643"/>
    </source>
</evidence>
<protein>
    <submittedName>
        <fullName evidence="1">Uncharacterized protein</fullName>
    </submittedName>
</protein>
<comment type="caution">
    <text evidence="1">The sequence shown here is derived from an EMBL/GenBank/DDBJ whole genome shotgun (WGS) entry which is preliminary data.</text>
</comment>
<sequence>MTLHHVDSFQDYTEDEVFASVKNLIKKENRTYTAFQKRLLFADLIKYISTERLLMPTLEVAEDFNFIQDLNDLNKLVETIPLDQDYSRKDLAQLKAIAFSEIILINLFFQQFGRPEDVPELQVSYSNKAVETNSEELLEHLKRSAYIKIAENTVKSGKAAKDKFKAIITSMASIDYANKTEFFKHDKEYLKEIKDNIPEENTPTVLPAQNKTSPSFFKHPECFKLFEDYAANYIIEPYVDYSFIFQQLKDEKLIHPISHKEFILWLKSAGHTTQKENDLLLEKGHFRSLSKSTNQARLNSYYKLKDKYFEND</sequence>
<evidence type="ECO:0000313" key="1">
    <source>
        <dbReference type="EMBL" id="KRG30568.1"/>
    </source>
</evidence>
<dbReference type="EMBL" id="LKTP01000001">
    <property type="protein sequence ID" value="KRG30568.1"/>
    <property type="molecule type" value="Genomic_DNA"/>
</dbReference>
<accession>A0A0Q9ZPS8</accession>
<name>A0A0Q9ZPS8_9FLAO</name>
<gene>
    <name evidence="1" type="ORF">APR42_01495</name>
</gene>
<keyword evidence="2" id="KW-1185">Reference proteome</keyword>
<proteinExistence type="predicted"/>